<name>A0A2V5IM46_9MICC</name>
<dbReference type="InterPro" id="IPR001123">
    <property type="entry name" value="LeuE-type"/>
</dbReference>
<feature type="transmembrane region" description="Helical" evidence="6">
    <location>
        <begin position="6"/>
        <end position="29"/>
    </location>
</feature>
<evidence type="ECO:0000313" key="8">
    <source>
        <dbReference type="Proteomes" id="UP000247980"/>
    </source>
</evidence>
<feature type="transmembrane region" description="Helical" evidence="6">
    <location>
        <begin position="188"/>
        <end position="208"/>
    </location>
</feature>
<dbReference type="RefSeq" id="WP_110486696.1">
    <property type="nucleotide sequence ID" value="NZ_QJVC01000027.1"/>
</dbReference>
<feature type="transmembrane region" description="Helical" evidence="6">
    <location>
        <begin position="75"/>
        <end position="96"/>
    </location>
</feature>
<protein>
    <recommendedName>
        <fullName evidence="9">Lysine transporter LysE</fullName>
    </recommendedName>
</protein>
<comment type="caution">
    <text evidence="7">The sequence shown here is derived from an EMBL/GenBank/DDBJ whole genome shotgun (WGS) entry which is preliminary data.</text>
</comment>
<evidence type="ECO:0000256" key="5">
    <source>
        <dbReference type="ARBA" id="ARBA00023136"/>
    </source>
</evidence>
<feature type="transmembrane region" description="Helical" evidence="6">
    <location>
        <begin position="41"/>
        <end position="69"/>
    </location>
</feature>
<dbReference type="PANTHER" id="PTHR30086">
    <property type="entry name" value="ARGININE EXPORTER PROTEIN ARGO"/>
    <property type="match status" value="1"/>
</dbReference>
<evidence type="ECO:0008006" key="9">
    <source>
        <dbReference type="Google" id="ProtNLM"/>
    </source>
</evidence>
<keyword evidence="3 6" id="KW-0812">Transmembrane</keyword>
<dbReference type="Pfam" id="PF01810">
    <property type="entry name" value="LysE"/>
    <property type="match status" value="1"/>
</dbReference>
<keyword evidence="8" id="KW-1185">Reference proteome</keyword>
<dbReference type="GO" id="GO:0015171">
    <property type="term" value="F:amino acid transmembrane transporter activity"/>
    <property type="evidence" value="ECO:0007669"/>
    <property type="project" value="TreeGrafter"/>
</dbReference>
<sequence>MEIYVALGAGLLAGVGLAAPLGAIGILLVREGMAWGFREASPAAAAVATMDAIYCILAVALGLAVAPIVASWGDWPGLIGGLVLVLLGGVGVFKANNARSFSEDESTVQPRGRAGRFMLFAGLTAINPATLLYFVALLTGFGRSLGSFTGTAAFVAGVALASLMWQLGLVFVGQLFRGRITVAAQHRLSTAGFSLVIVLGLAALASSLSY</sequence>
<evidence type="ECO:0000256" key="4">
    <source>
        <dbReference type="ARBA" id="ARBA00022989"/>
    </source>
</evidence>
<gene>
    <name evidence="7" type="ORF">CVS30_16775</name>
</gene>
<dbReference type="OrthoDB" id="4774807at2"/>
<proteinExistence type="predicted"/>
<evidence type="ECO:0000313" key="7">
    <source>
        <dbReference type="EMBL" id="PYI37191.1"/>
    </source>
</evidence>
<keyword evidence="2" id="KW-1003">Cell membrane</keyword>
<feature type="transmembrane region" description="Helical" evidence="6">
    <location>
        <begin position="117"/>
        <end position="141"/>
    </location>
</feature>
<dbReference type="Proteomes" id="UP000247980">
    <property type="component" value="Unassembled WGS sequence"/>
</dbReference>
<dbReference type="GO" id="GO:0005886">
    <property type="term" value="C:plasma membrane"/>
    <property type="evidence" value="ECO:0007669"/>
    <property type="project" value="UniProtKB-SubCell"/>
</dbReference>
<keyword evidence="4 6" id="KW-1133">Transmembrane helix</keyword>
<evidence type="ECO:0000256" key="6">
    <source>
        <dbReference type="SAM" id="Phobius"/>
    </source>
</evidence>
<dbReference type="EMBL" id="QJVC01000027">
    <property type="protein sequence ID" value="PYI37191.1"/>
    <property type="molecule type" value="Genomic_DNA"/>
</dbReference>
<evidence type="ECO:0000256" key="3">
    <source>
        <dbReference type="ARBA" id="ARBA00022692"/>
    </source>
</evidence>
<feature type="transmembrane region" description="Helical" evidence="6">
    <location>
        <begin position="153"/>
        <end position="176"/>
    </location>
</feature>
<accession>A0A2V5IM46</accession>
<comment type="subcellular location">
    <subcellularLocation>
        <location evidence="1">Cell membrane</location>
        <topology evidence="1">Multi-pass membrane protein</topology>
    </subcellularLocation>
</comment>
<organism evidence="7 8">
    <name type="scientific">Arthrobacter psychrolactophilus</name>
    <dbReference type="NCBI Taxonomy" id="92442"/>
    <lineage>
        <taxon>Bacteria</taxon>
        <taxon>Bacillati</taxon>
        <taxon>Actinomycetota</taxon>
        <taxon>Actinomycetes</taxon>
        <taxon>Micrococcales</taxon>
        <taxon>Micrococcaceae</taxon>
        <taxon>Arthrobacter</taxon>
    </lineage>
</organism>
<dbReference type="PANTHER" id="PTHR30086:SF20">
    <property type="entry name" value="ARGININE EXPORTER PROTEIN ARGO-RELATED"/>
    <property type="match status" value="1"/>
</dbReference>
<reference evidence="7 8" key="1">
    <citation type="submission" date="2018-05" db="EMBL/GenBank/DDBJ databases">
        <title>Genetic diversity of glacier-inhabiting Cryobacterium bacteria in China and description of Cryobacterium mengkeensis sp. nov. and Arthrobacter glacialis sp. nov.</title>
        <authorList>
            <person name="Liu Q."/>
            <person name="Xin Y.-H."/>
        </authorList>
    </citation>
    <scope>NUCLEOTIDE SEQUENCE [LARGE SCALE GENOMIC DNA]</scope>
    <source>
        <strain evidence="7 8">B7</strain>
    </source>
</reference>
<keyword evidence="5 6" id="KW-0472">Membrane</keyword>
<evidence type="ECO:0000256" key="2">
    <source>
        <dbReference type="ARBA" id="ARBA00022475"/>
    </source>
</evidence>
<dbReference type="AlphaFoldDB" id="A0A2V5IM46"/>
<evidence type="ECO:0000256" key="1">
    <source>
        <dbReference type="ARBA" id="ARBA00004651"/>
    </source>
</evidence>